<evidence type="ECO:0000313" key="2">
    <source>
        <dbReference type="EnsemblPlants" id="Pp3c9_19360V3.1"/>
    </source>
</evidence>
<organism evidence="1">
    <name type="scientific">Physcomitrium patens</name>
    <name type="common">Spreading-leaved earth moss</name>
    <name type="synonym">Physcomitrella patens</name>
    <dbReference type="NCBI Taxonomy" id="3218"/>
    <lineage>
        <taxon>Eukaryota</taxon>
        <taxon>Viridiplantae</taxon>
        <taxon>Streptophyta</taxon>
        <taxon>Embryophyta</taxon>
        <taxon>Bryophyta</taxon>
        <taxon>Bryophytina</taxon>
        <taxon>Bryopsida</taxon>
        <taxon>Funariidae</taxon>
        <taxon>Funariales</taxon>
        <taxon>Funariaceae</taxon>
        <taxon>Physcomitrium</taxon>
    </lineage>
</organism>
<name>A0A2K1K3T9_PHYPA</name>
<evidence type="ECO:0000313" key="3">
    <source>
        <dbReference type="Proteomes" id="UP000006727"/>
    </source>
</evidence>
<dbReference type="AlphaFoldDB" id="A0A2K1K3T9"/>
<dbReference type="EMBL" id="ABEU02000009">
    <property type="protein sequence ID" value="PNR48445.1"/>
    <property type="molecule type" value="Genomic_DNA"/>
</dbReference>
<proteinExistence type="predicted"/>
<dbReference type="Gramene" id="Pp3c9_19360V3.1">
    <property type="protein sequence ID" value="Pp3c9_19360V3.1"/>
    <property type="gene ID" value="Pp3c9_19360"/>
</dbReference>
<evidence type="ECO:0000313" key="1">
    <source>
        <dbReference type="EMBL" id="PNR48445.1"/>
    </source>
</evidence>
<reference evidence="1 3" key="1">
    <citation type="journal article" date="2008" name="Science">
        <title>The Physcomitrella genome reveals evolutionary insights into the conquest of land by plants.</title>
        <authorList>
            <person name="Rensing S."/>
            <person name="Lang D."/>
            <person name="Zimmer A."/>
            <person name="Terry A."/>
            <person name="Salamov A."/>
            <person name="Shapiro H."/>
            <person name="Nishiyama T."/>
            <person name="Perroud P.-F."/>
            <person name="Lindquist E."/>
            <person name="Kamisugi Y."/>
            <person name="Tanahashi T."/>
            <person name="Sakakibara K."/>
            <person name="Fujita T."/>
            <person name="Oishi K."/>
            <person name="Shin-I T."/>
            <person name="Kuroki Y."/>
            <person name="Toyoda A."/>
            <person name="Suzuki Y."/>
            <person name="Hashimoto A."/>
            <person name="Yamaguchi K."/>
            <person name="Sugano A."/>
            <person name="Kohara Y."/>
            <person name="Fujiyama A."/>
            <person name="Anterola A."/>
            <person name="Aoki S."/>
            <person name="Ashton N."/>
            <person name="Barbazuk W.B."/>
            <person name="Barker E."/>
            <person name="Bennetzen J."/>
            <person name="Bezanilla M."/>
            <person name="Blankenship R."/>
            <person name="Cho S.H."/>
            <person name="Dutcher S."/>
            <person name="Estelle M."/>
            <person name="Fawcett J.A."/>
            <person name="Gundlach H."/>
            <person name="Hanada K."/>
            <person name="Heyl A."/>
            <person name="Hicks K.A."/>
            <person name="Hugh J."/>
            <person name="Lohr M."/>
            <person name="Mayer K."/>
            <person name="Melkozernov A."/>
            <person name="Murata T."/>
            <person name="Nelson D."/>
            <person name="Pils B."/>
            <person name="Prigge M."/>
            <person name="Reiss B."/>
            <person name="Renner T."/>
            <person name="Rombauts S."/>
            <person name="Rushton P."/>
            <person name="Sanderfoot A."/>
            <person name="Schween G."/>
            <person name="Shiu S.-H."/>
            <person name="Stueber K."/>
            <person name="Theodoulou F.L."/>
            <person name="Tu H."/>
            <person name="Van de Peer Y."/>
            <person name="Verrier P.J."/>
            <person name="Waters E."/>
            <person name="Wood A."/>
            <person name="Yang L."/>
            <person name="Cove D."/>
            <person name="Cuming A."/>
            <person name="Hasebe M."/>
            <person name="Lucas S."/>
            <person name="Mishler D.B."/>
            <person name="Reski R."/>
            <person name="Grigoriev I."/>
            <person name="Quatrano R.S."/>
            <person name="Boore J.L."/>
        </authorList>
    </citation>
    <scope>NUCLEOTIDE SEQUENCE [LARGE SCALE GENOMIC DNA]</scope>
    <source>
        <strain evidence="2 3">cv. Gransden 2004</strain>
    </source>
</reference>
<dbReference type="InParanoid" id="A0A2K1K3T9"/>
<dbReference type="PaxDb" id="3218-PP1S89_76V6.1"/>
<keyword evidence="3" id="KW-1185">Reference proteome</keyword>
<dbReference type="Proteomes" id="UP000006727">
    <property type="component" value="Chromosome 9"/>
</dbReference>
<sequence length="175" mass="20337">MKFNDEPYFSLVADIIAVDARNLSQFSPWLRIFFVREDFHAPSWVDDWRIAFAVAVDVFYWNAQKLTMANCCWANTDLLLFNYDHPDCKVLLSNSGVESQRDLWLKEVRLEAGANNLYIGELEAALLEERSRLQLLGTHSHGQASRQQASTDNEKCNICHFWTLVLFHFIPFHIP</sequence>
<reference evidence="1 3" key="2">
    <citation type="journal article" date="2018" name="Plant J.">
        <title>The Physcomitrella patens chromosome-scale assembly reveals moss genome structure and evolution.</title>
        <authorList>
            <person name="Lang D."/>
            <person name="Ullrich K.K."/>
            <person name="Murat F."/>
            <person name="Fuchs J."/>
            <person name="Jenkins J."/>
            <person name="Haas F.B."/>
            <person name="Piednoel M."/>
            <person name="Gundlach H."/>
            <person name="Van Bel M."/>
            <person name="Meyberg R."/>
            <person name="Vives C."/>
            <person name="Morata J."/>
            <person name="Symeonidi A."/>
            <person name="Hiss M."/>
            <person name="Muchero W."/>
            <person name="Kamisugi Y."/>
            <person name="Saleh O."/>
            <person name="Blanc G."/>
            <person name="Decker E.L."/>
            <person name="van Gessel N."/>
            <person name="Grimwood J."/>
            <person name="Hayes R.D."/>
            <person name="Graham S.W."/>
            <person name="Gunter L.E."/>
            <person name="McDaniel S.F."/>
            <person name="Hoernstein S.N.W."/>
            <person name="Larsson A."/>
            <person name="Li F.W."/>
            <person name="Perroud P.F."/>
            <person name="Phillips J."/>
            <person name="Ranjan P."/>
            <person name="Rokshar D.S."/>
            <person name="Rothfels C.J."/>
            <person name="Schneider L."/>
            <person name="Shu S."/>
            <person name="Stevenson D.W."/>
            <person name="Thummler F."/>
            <person name="Tillich M."/>
            <person name="Villarreal Aguilar J.C."/>
            <person name="Widiez T."/>
            <person name="Wong G.K."/>
            <person name="Wymore A."/>
            <person name="Zhang Y."/>
            <person name="Zimmer A.D."/>
            <person name="Quatrano R.S."/>
            <person name="Mayer K.F.X."/>
            <person name="Goodstein D."/>
            <person name="Casacuberta J.M."/>
            <person name="Vandepoele K."/>
            <person name="Reski R."/>
            <person name="Cuming A.C."/>
            <person name="Tuskan G.A."/>
            <person name="Maumus F."/>
            <person name="Salse J."/>
            <person name="Schmutz J."/>
            <person name="Rensing S.A."/>
        </authorList>
    </citation>
    <scope>NUCLEOTIDE SEQUENCE [LARGE SCALE GENOMIC DNA]</scope>
    <source>
        <strain evidence="2 3">cv. Gransden 2004</strain>
    </source>
</reference>
<reference evidence="2" key="3">
    <citation type="submission" date="2020-12" db="UniProtKB">
        <authorList>
            <consortium name="EnsemblPlants"/>
        </authorList>
    </citation>
    <scope>IDENTIFICATION</scope>
</reference>
<gene>
    <name evidence="1" type="ORF">PHYPA_012921</name>
</gene>
<dbReference type="EnsemblPlants" id="Pp3c9_19360V3.1">
    <property type="protein sequence ID" value="Pp3c9_19360V3.1"/>
    <property type="gene ID" value="Pp3c9_19360"/>
</dbReference>
<accession>A0A2K1K3T9</accession>
<protein>
    <submittedName>
        <fullName evidence="1 2">Uncharacterized protein</fullName>
    </submittedName>
</protein>